<name>A0A9D2AP13_9BACT</name>
<dbReference type="Pfam" id="PF18979">
    <property type="entry name" value="DUF5715"/>
    <property type="match status" value="1"/>
</dbReference>
<evidence type="ECO:0000313" key="1">
    <source>
        <dbReference type="EMBL" id="HIX44618.1"/>
    </source>
</evidence>
<reference evidence="1" key="1">
    <citation type="journal article" date="2021" name="PeerJ">
        <title>Extensive microbial diversity within the chicken gut microbiome revealed by metagenomics and culture.</title>
        <authorList>
            <person name="Gilroy R."/>
            <person name="Ravi A."/>
            <person name="Getino M."/>
            <person name="Pursley I."/>
            <person name="Horton D.L."/>
            <person name="Alikhan N.F."/>
            <person name="Baker D."/>
            <person name="Gharbi K."/>
            <person name="Hall N."/>
            <person name="Watson M."/>
            <person name="Adriaenssens E.M."/>
            <person name="Foster-Nyarko E."/>
            <person name="Jarju S."/>
            <person name="Secka A."/>
            <person name="Antonio M."/>
            <person name="Oren A."/>
            <person name="Chaudhuri R.R."/>
            <person name="La Ragione R."/>
            <person name="Hildebrand F."/>
            <person name="Pallen M.J."/>
        </authorList>
    </citation>
    <scope>NUCLEOTIDE SEQUENCE</scope>
    <source>
        <strain evidence="1">ChiHjej12B11-16260</strain>
    </source>
</reference>
<organism evidence="1 2">
    <name type="scientific">Candidatus Barnesiella excrementipullorum</name>
    <dbReference type="NCBI Taxonomy" id="2838479"/>
    <lineage>
        <taxon>Bacteria</taxon>
        <taxon>Pseudomonadati</taxon>
        <taxon>Bacteroidota</taxon>
        <taxon>Bacteroidia</taxon>
        <taxon>Bacteroidales</taxon>
        <taxon>Barnesiellaceae</taxon>
        <taxon>Barnesiella</taxon>
    </lineage>
</organism>
<dbReference type="AlphaFoldDB" id="A0A9D2AP13"/>
<protein>
    <submittedName>
        <fullName evidence="1">Uncharacterized protein</fullName>
    </submittedName>
</protein>
<evidence type="ECO:0000313" key="2">
    <source>
        <dbReference type="Proteomes" id="UP000824246"/>
    </source>
</evidence>
<dbReference type="Proteomes" id="UP000824246">
    <property type="component" value="Unassembled WGS sequence"/>
</dbReference>
<gene>
    <name evidence="1" type="ORF">H9982_00180</name>
</gene>
<proteinExistence type="predicted"/>
<sequence>MSRRKKLAAGYRRTFNDLNDIHLQAAIRNGIKPLEALSEADSMGFWTLARIDSCRFYKVEKLTHSVAYLTPQAKWLLMNIGKNFIDSLAAHDVSGYQIIVTSLLRTDDSIRRLRRRNSNASENSAHRFGTTFDISYIHYNRTDTTSFMPEYRLKEILAEVLYDLRAADRCYVKYEVRQGCFHITAR</sequence>
<accession>A0A9D2AP13</accession>
<comment type="caution">
    <text evidence="1">The sequence shown here is derived from an EMBL/GenBank/DDBJ whole genome shotgun (WGS) entry which is preliminary data.</text>
</comment>
<reference evidence="1" key="2">
    <citation type="submission" date="2021-04" db="EMBL/GenBank/DDBJ databases">
        <authorList>
            <person name="Gilroy R."/>
        </authorList>
    </citation>
    <scope>NUCLEOTIDE SEQUENCE</scope>
    <source>
        <strain evidence="1">ChiHjej12B11-16260</strain>
    </source>
</reference>
<dbReference type="EMBL" id="DXFB01000004">
    <property type="protein sequence ID" value="HIX44618.1"/>
    <property type="molecule type" value="Genomic_DNA"/>
</dbReference>
<dbReference type="InterPro" id="IPR043769">
    <property type="entry name" value="DUF5715"/>
</dbReference>